<proteinExistence type="predicted"/>
<sequence length="14" mass="1722">MYIIHRYISVACPR</sequence>
<reference evidence="1" key="1">
    <citation type="submission" date="2018-02" db="EMBL/GenBank/DDBJ databases">
        <title>Rhizophora mucronata_Transcriptome.</title>
        <authorList>
            <person name="Meera S.P."/>
            <person name="Sreeshan A."/>
            <person name="Augustine A."/>
        </authorList>
    </citation>
    <scope>NUCLEOTIDE SEQUENCE</scope>
    <source>
        <tissue evidence="1">Leaf</tissue>
    </source>
</reference>
<evidence type="ECO:0000313" key="1">
    <source>
        <dbReference type="EMBL" id="MBX71721.1"/>
    </source>
</evidence>
<dbReference type="EMBL" id="GGEC01091237">
    <property type="protein sequence ID" value="MBX71721.1"/>
    <property type="molecule type" value="Transcribed_RNA"/>
</dbReference>
<organism evidence="1">
    <name type="scientific">Rhizophora mucronata</name>
    <name type="common">Asiatic mangrove</name>
    <dbReference type="NCBI Taxonomy" id="61149"/>
    <lineage>
        <taxon>Eukaryota</taxon>
        <taxon>Viridiplantae</taxon>
        <taxon>Streptophyta</taxon>
        <taxon>Embryophyta</taxon>
        <taxon>Tracheophyta</taxon>
        <taxon>Spermatophyta</taxon>
        <taxon>Magnoliopsida</taxon>
        <taxon>eudicotyledons</taxon>
        <taxon>Gunneridae</taxon>
        <taxon>Pentapetalae</taxon>
        <taxon>rosids</taxon>
        <taxon>fabids</taxon>
        <taxon>Malpighiales</taxon>
        <taxon>Rhizophoraceae</taxon>
        <taxon>Rhizophora</taxon>
    </lineage>
</organism>
<name>A0A2P2QXU5_RHIMU</name>
<protein>
    <submittedName>
        <fullName evidence="1">Uncharacterized protein</fullName>
    </submittedName>
</protein>
<accession>A0A2P2QXU5</accession>